<evidence type="ECO:0000313" key="2">
    <source>
        <dbReference type="EMBL" id="MEI4830750.1"/>
    </source>
</evidence>
<gene>
    <name evidence="1" type="ORF">WAX78_04915</name>
    <name evidence="2" type="ORF">WAX78_14960</name>
</gene>
<proteinExistence type="predicted"/>
<sequence length="99" mass="11651">MKLSKDRLPYIVNELHSNKMFFCYKTIDYTNQTNEDTGEFTADYKRNKMCAGAMIFLEKQNTPNRLMELGKRAGYLSKDELLKHKDCVIDSLDEREICE</sequence>
<evidence type="ECO:0000313" key="3">
    <source>
        <dbReference type="Proteomes" id="UP001367922"/>
    </source>
</evidence>
<comment type="caution">
    <text evidence="1">The sequence shown here is derived from an EMBL/GenBank/DDBJ whole genome shotgun (WGS) entry which is preliminary data.</text>
</comment>
<dbReference type="EMBL" id="JBAWSV010000005">
    <property type="protein sequence ID" value="MEI4830750.1"/>
    <property type="molecule type" value="Genomic_DNA"/>
</dbReference>
<organism evidence="1 3">
    <name type="scientific">Bacillus yunxiaonensis</name>
    <dbReference type="NCBI Taxonomy" id="3127665"/>
    <lineage>
        <taxon>Bacteria</taxon>
        <taxon>Bacillati</taxon>
        <taxon>Bacillota</taxon>
        <taxon>Bacilli</taxon>
        <taxon>Bacillales</taxon>
        <taxon>Bacillaceae</taxon>
        <taxon>Bacillus</taxon>
    </lineage>
</organism>
<keyword evidence="3" id="KW-1185">Reference proteome</keyword>
<dbReference type="EMBL" id="JBAWSV010000001">
    <property type="protein sequence ID" value="MEI4828791.1"/>
    <property type="molecule type" value="Genomic_DNA"/>
</dbReference>
<name>A0ABU8FSK8_9BACI</name>
<evidence type="ECO:0000313" key="1">
    <source>
        <dbReference type="EMBL" id="MEI4828791.1"/>
    </source>
</evidence>
<protein>
    <submittedName>
        <fullName evidence="1">Uncharacterized protein</fullName>
    </submittedName>
</protein>
<dbReference type="Proteomes" id="UP001367922">
    <property type="component" value="Unassembled WGS sequence"/>
</dbReference>
<accession>A0ABU8FSK8</accession>
<reference evidence="1 3" key="1">
    <citation type="submission" date="2024-01" db="EMBL/GenBank/DDBJ databases">
        <title>Seven novel Bacillus-like species.</title>
        <authorList>
            <person name="Liu G."/>
        </authorList>
    </citation>
    <scope>NUCLEOTIDE SEQUENCE [LARGE SCALE GENOMIC DNA]</scope>
    <source>
        <strain evidence="1 3">FJAT-53711</strain>
    </source>
</reference>